<dbReference type="CDD" id="cd00337">
    <property type="entry name" value="Ribosomal_uL14"/>
    <property type="match status" value="1"/>
</dbReference>
<name>A0A0N4ZA56_PARTI</name>
<evidence type="ECO:0000256" key="6">
    <source>
        <dbReference type="ARBA" id="ARBA00023274"/>
    </source>
</evidence>
<comment type="similarity">
    <text evidence="2">Belongs to the universal ribosomal protein uL14 family.</text>
</comment>
<evidence type="ECO:0000256" key="3">
    <source>
        <dbReference type="ARBA" id="ARBA00022946"/>
    </source>
</evidence>
<dbReference type="GO" id="GO:0003735">
    <property type="term" value="F:structural constituent of ribosome"/>
    <property type="evidence" value="ECO:0007669"/>
    <property type="project" value="InterPro"/>
</dbReference>
<reference evidence="10" key="1">
    <citation type="submission" date="2017-02" db="UniProtKB">
        <authorList>
            <consortium name="WormBaseParasite"/>
        </authorList>
    </citation>
    <scope>IDENTIFICATION</scope>
</reference>
<dbReference type="STRING" id="131310.A0A0N4ZA56"/>
<keyword evidence="3" id="KW-0809">Transit peptide</keyword>
<evidence type="ECO:0000256" key="7">
    <source>
        <dbReference type="ARBA" id="ARBA00040118"/>
    </source>
</evidence>
<dbReference type="Pfam" id="PF00238">
    <property type="entry name" value="Ribosomal_L14"/>
    <property type="match status" value="1"/>
</dbReference>
<organism evidence="9 10">
    <name type="scientific">Parastrongyloides trichosuri</name>
    <name type="common">Possum-specific nematode worm</name>
    <dbReference type="NCBI Taxonomy" id="131310"/>
    <lineage>
        <taxon>Eukaryota</taxon>
        <taxon>Metazoa</taxon>
        <taxon>Ecdysozoa</taxon>
        <taxon>Nematoda</taxon>
        <taxon>Chromadorea</taxon>
        <taxon>Rhabditida</taxon>
        <taxon>Tylenchina</taxon>
        <taxon>Panagrolaimomorpha</taxon>
        <taxon>Strongyloidoidea</taxon>
        <taxon>Strongyloididae</taxon>
        <taxon>Parastrongyloides</taxon>
    </lineage>
</organism>
<evidence type="ECO:0000313" key="9">
    <source>
        <dbReference type="Proteomes" id="UP000038045"/>
    </source>
</evidence>
<dbReference type="GO" id="GO:0005840">
    <property type="term" value="C:ribosome"/>
    <property type="evidence" value="ECO:0007669"/>
    <property type="project" value="UniProtKB-KW"/>
</dbReference>
<sequence length="172" mass="19481">MNYLSRSLCKVNNFVWTNCLNASGRWYPQPEYELSKHRTRTPHPGIHRRTRCIVIDNSALGKEANNSGKLAYCIHVYKHGKRPKHMPHATLGDKILVAVQGQMRKAYVLGANTHVHYRKHGIPSTDTNNIALLDEEGNPLGNRIIAPIPAHLLKNRDKTQMSKILALATKYI</sequence>
<dbReference type="InterPro" id="IPR000218">
    <property type="entry name" value="Ribosomal_uL14"/>
</dbReference>
<keyword evidence="5" id="KW-0496">Mitochondrion</keyword>
<evidence type="ECO:0000256" key="1">
    <source>
        <dbReference type="ARBA" id="ARBA00004173"/>
    </source>
</evidence>
<dbReference type="SMART" id="SM01374">
    <property type="entry name" value="Ribosomal_L14"/>
    <property type="match status" value="1"/>
</dbReference>
<keyword evidence="9" id="KW-1185">Reference proteome</keyword>
<dbReference type="GO" id="GO:0006412">
    <property type="term" value="P:translation"/>
    <property type="evidence" value="ECO:0007669"/>
    <property type="project" value="InterPro"/>
</dbReference>
<dbReference type="GO" id="GO:1990904">
    <property type="term" value="C:ribonucleoprotein complex"/>
    <property type="evidence" value="ECO:0007669"/>
    <property type="project" value="UniProtKB-KW"/>
</dbReference>
<dbReference type="PANTHER" id="PTHR21037">
    <property type="entry name" value="39S RIBOSOMAL PROTEIN L14, MITOCHONDRIAL"/>
    <property type="match status" value="1"/>
</dbReference>
<proteinExistence type="inferred from homology"/>
<dbReference type="PANTHER" id="PTHR21037:SF3">
    <property type="entry name" value="LARGE RIBOSOMAL SUBUNIT PROTEIN UL14M"/>
    <property type="match status" value="1"/>
</dbReference>
<evidence type="ECO:0000256" key="5">
    <source>
        <dbReference type="ARBA" id="ARBA00023128"/>
    </source>
</evidence>
<evidence type="ECO:0000313" key="10">
    <source>
        <dbReference type="WBParaSite" id="PTRK_0000426300.1"/>
    </source>
</evidence>
<dbReference type="SUPFAM" id="SSF50193">
    <property type="entry name" value="Ribosomal protein L14"/>
    <property type="match status" value="1"/>
</dbReference>
<dbReference type="GO" id="GO:0005739">
    <property type="term" value="C:mitochondrion"/>
    <property type="evidence" value="ECO:0007669"/>
    <property type="project" value="UniProtKB-SubCell"/>
</dbReference>
<evidence type="ECO:0000256" key="2">
    <source>
        <dbReference type="ARBA" id="ARBA00010745"/>
    </source>
</evidence>
<dbReference type="InterPro" id="IPR036853">
    <property type="entry name" value="Ribosomal_uL14_sf"/>
</dbReference>
<dbReference type="WBParaSite" id="PTRK_0000426300.1">
    <property type="protein sequence ID" value="PTRK_0000426300.1"/>
    <property type="gene ID" value="PTRK_0000426300"/>
</dbReference>
<evidence type="ECO:0000256" key="4">
    <source>
        <dbReference type="ARBA" id="ARBA00022980"/>
    </source>
</evidence>
<accession>A0A0N4ZA56</accession>
<dbReference type="Gene3D" id="2.40.150.20">
    <property type="entry name" value="Ribosomal protein L14"/>
    <property type="match status" value="1"/>
</dbReference>
<protein>
    <recommendedName>
        <fullName evidence="7">Large ribosomal subunit protein uL14m</fullName>
    </recommendedName>
    <alternativeName>
        <fullName evidence="8">39S ribosomal protein L14, mitochondrial</fullName>
    </alternativeName>
</protein>
<evidence type="ECO:0000256" key="8">
    <source>
        <dbReference type="ARBA" id="ARBA00042938"/>
    </source>
</evidence>
<comment type="subcellular location">
    <subcellularLocation>
        <location evidence="1">Mitochondrion</location>
    </subcellularLocation>
</comment>
<dbReference type="HAMAP" id="MF_01367">
    <property type="entry name" value="Ribosomal_uL14"/>
    <property type="match status" value="1"/>
</dbReference>
<keyword evidence="6" id="KW-0687">Ribonucleoprotein</keyword>
<dbReference type="AlphaFoldDB" id="A0A0N4ZA56"/>
<keyword evidence="4" id="KW-0689">Ribosomal protein</keyword>
<dbReference type="Proteomes" id="UP000038045">
    <property type="component" value="Unplaced"/>
</dbReference>